<proteinExistence type="predicted"/>
<dbReference type="Gene3D" id="1.10.357.10">
    <property type="entry name" value="Tetracycline Repressor, domain 2"/>
    <property type="match status" value="1"/>
</dbReference>
<name>A0ABP7P938_9ACTN</name>
<dbReference type="InterPro" id="IPR050109">
    <property type="entry name" value="HTH-type_TetR-like_transc_reg"/>
</dbReference>
<dbReference type="PROSITE" id="PS50977">
    <property type="entry name" value="HTH_TETR_2"/>
    <property type="match status" value="1"/>
</dbReference>
<dbReference type="InterPro" id="IPR001647">
    <property type="entry name" value="HTH_TetR"/>
</dbReference>
<sequence>MATTEQTHVDPAEFRLHVVAESIRLFAEQGYEATTVDDIAAAAGTSRRTLFRQFGSKEGLIFADHESLLDQVAGLLENAADADDPWWVVCEGAELVFAHFAANRELAARRYAVVSQVATLRDRELVMVLRYQRLFEDYLRRVQPAAPRTRIVAYAAAVTAVHNYLLRRMSRGDREATEAALDAELRRLRATLAVDTG</sequence>
<gene>
    <name evidence="4" type="ORF">GCM10022231_22320</name>
</gene>
<dbReference type="EMBL" id="BAAAZW010000006">
    <property type="protein sequence ID" value="GAA3961758.1"/>
    <property type="molecule type" value="Genomic_DNA"/>
</dbReference>
<evidence type="ECO:0000313" key="5">
    <source>
        <dbReference type="Proteomes" id="UP001418444"/>
    </source>
</evidence>
<dbReference type="Proteomes" id="UP001418444">
    <property type="component" value="Unassembled WGS sequence"/>
</dbReference>
<organism evidence="4 5">
    <name type="scientific">Gordonia caeni</name>
    <dbReference type="NCBI Taxonomy" id="1007097"/>
    <lineage>
        <taxon>Bacteria</taxon>
        <taxon>Bacillati</taxon>
        <taxon>Actinomycetota</taxon>
        <taxon>Actinomycetes</taxon>
        <taxon>Mycobacteriales</taxon>
        <taxon>Gordoniaceae</taxon>
        <taxon>Gordonia</taxon>
    </lineage>
</organism>
<dbReference type="PRINTS" id="PR00455">
    <property type="entry name" value="HTHTETR"/>
</dbReference>
<evidence type="ECO:0000256" key="2">
    <source>
        <dbReference type="PROSITE-ProRule" id="PRU00335"/>
    </source>
</evidence>
<keyword evidence="5" id="KW-1185">Reference proteome</keyword>
<dbReference type="PANTHER" id="PTHR30055">
    <property type="entry name" value="HTH-TYPE TRANSCRIPTIONAL REGULATOR RUTR"/>
    <property type="match status" value="1"/>
</dbReference>
<evidence type="ECO:0000313" key="4">
    <source>
        <dbReference type="EMBL" id="GAA3961758.1"/>
    </source>
</evidence>
<dbReference type="RefSeq" id="WP_344783689.1">
    <property type="nucleotide sequence ID" value="NZ_BAAAZW010000006.1"/>
</dbReference>
<dbReference type="InterPro" id="IPR009057">
    <property type="entry name" value="Homeodomain-like_sf"/>
</dbReference>
<keyword evidence="1 2" id="KW-0238">DNA-binding</keyword>
<comment type="caution">
    <text evidence="4">The sequence shown here is derived from an EMBL/GenBank/DDBJ whole genome shotgun (WGS) entry which is preliminary data.</text>
</comment>
<evidence type="ECO:0000256" key="1">
    <source>
        <dbReference type="ARBA" id="ARBA00023125"/>
    </source>
</evidence>
<reference evidence="5" key="1">
    <citation type="journal article" date="2019" name="Int. J. Syst. Evol. Microbiol.">
        <title>The Global Catalogue of Microorganisms (GCM) 10K type strain sequencing project: providing services to taxonomists for standard genome sequencing and annotation.</title>
        <authorList>
            <consortium name="The Broad Institute Genomics Platform"/>
            <consortium name="The Broad Institute Genome Sequencing Center for Infectious Disease"/>
            <person name="Wu L."/>
            <person name="Ma J."/>
        </authorList>
    </citation>
    <scope>NUCLEOTIDE SEQUENCE [LARGE SCALE GENOMIC DNA]</scope>
    <source>
        <strain evidence="5">JCM 16923</strain>
    </source>
</reference>
<feature type="DNA-binding region" description="H-T-H motif" evidence="2">
    <location>
        <begin position="35"/>
        <end position="54"/>
    </location>
</feature>
<dbReference type="SUPFAM" id="SSF46689">
    <property type="entry name" value="Homeodomain-like"/>
    <property type="match status" value="1"/>
</dbReference>
<evidence type="ECO:0000259" key="3">
    <source>
        <dbReference type="PROSITE" id="PS50977"/>
    </source>
</evidence>
<dbReference type="Pfam" id="PF00440">
    <property type="entry name" value="TetR_N"/>
    <property type="match status" value="1"/>
</dbReference>
<protein>
    <recommendedName>
        <fullName evidence="3">HTH tetR-type domain-containing protein</fullName>
    </recommendedName>
</protein>
<dbReference type="PANTHER" id="PTHR30055:SF226">
    <property type="entry name" value="HTH-TYPE TRANSCRIPTIONAL REGULATOR PKSA"/>
    <property type="match status" value="1"/>
</dbReference>
<feature type="domain" description="HTH tetR-type" evidence="3">
    <location>
        <begin position="12"/>
        <end position="72"/>
    </location>
</feature>
<accession>A0ABP7P938</accession>